<comment type="subcellular location">
    <subcellularLocation>
        <location evidence="1">Cell envelope</location>
    </subcellularLocation>
</comment>
<dbReference type="PROSITE" id="PS51257">
    <property type="entry name" value="PROKAR_LIPOPROTEIN"/>
    <property type="match status" value="1"/>
</dbReference>
<dbReference type="Pfam" id="PF00497">
    <property type="entry name" value="SBP_bac_3"/>
    <property type="match status" value="1"/>
</dbReference>
<gene>
    <name evidence="8" type="ORF">RM423_11490</name>
</gene>
<evidence type="ECO:0000259" key="7">
    <source>
        <dbReference type="SMART" id="SM00062"/>
    </source>
</evidence>
<feature type="signal peptide" evidence="6">
    <location>
        <begin position="1"/>
        <end position="24"/>
    </location>
</feature>
<sequence>MSRSVSTGRLSVAAVTLAALALTACGGSKGSDAKTSPGSSSSGSAIPDTSSIVRAVSKDATLAAAVPPALSGKGTLTVGSNVQSPPNNFYGPDGKTAVGFEVDLITAVAAKLGMKVHYQDMSFDSLITSLASGRIDTTIAGMNDTKERERKIDFIDYFNSGITIMIGKGNPKNIGSSMDLCGKKIAVVSGTTQEDFAKQQSSKCQSGGKSALQVTATDSDSQNQTQLRTGRVDAILNDLPTAVYISRIAGGGKYFQVVQQAPINGAPYGIGVAKTNKALSTAMQKALQELINDGTYGKILSAWQVTSGALTKATVNGG</sequence>
<evidence type="ECO:0000256" key="3">
    <source>
        <dbReference type="ARBA" id="ARBA00022729"/>
    </source>
</evidence>
<dbReference type="RefSeq" id="WP_311423172.1">
    <property type="nucleotide sequence ID" value="NZ_JAVREH010000013.1"/>
</dbReference>
<feature type="region of interest" description="Disordered" evidence="5">
    <location>
        <begin position="27"/>
        <end position="47"/>
    </location>
</feature>
<evidence type="ECO:0000256" key="6">
    <source>
        <dbReference type="SAM" id="SignalP"/>
    </source>
</evidence>
<dbReference type="InterPro" id="IPR001638">
    <property type="entry name" value="Solute-binding_3/MltF_N"/>
</dbReference>
<evidence type="ECO:0000313" key="8">
    <source>
        <dbReference type="EMBL" id="MDT0262019.1"/>
    </source>
</evidence>
<feature type="compositionally biased region" description="Low complexity" evidence="5">
    <location>
        <begin position="33"/>
        <end position="47"/>
    </location>
</feature>
<evidence type="ECO:0000256" key="2">
    <source>
        <dbReference type="ARBA" id="ARBA00010333"/>
    </source>
</evidence>
<dbReference type="Gene3D" id="3.40.190.10">
    <property type="entry name" value="Periplasmic binding protein-like II"/>
    <property type="match status" value="2"/>
</dbReference>
<dbReference type="InterPro" id="IPR018313">
    <property type="entry name" value="SBP_3_CS"/>
</dbReference>
<keyword evidence="9" id="KW-1185">Reference proteome</keyword>
<dbReference type="Proteomes" id="UP001183176">
    <property type="component" value="Unassembled WGS sequence"/>
</dbReference>
<evidence type="ECO:0000256" key="1">
    <source>
        <dbReference type="ARBA" id="ARBA00004196"/>
    </source>
</evidence>
<name>A0ABU2JAK9_9ACTN</name>
<comment type="caution">
    <text evidence="8">The sequence shown here is derived from an EMBL/GenBank/DDBJ whole genome shotgun (WGS) entry which is preliminary data.</text>
</comment>
<reference evidence="9" key="1">
    <citation type="submission" date="2023-07" db="EMBL/GenBank/DDBJ databases">
        <title>30 novel species of actinomycetes from the DSMZ collection.</title>
        <authorList>
            <person name="Nouioui I."/>
        </authorList>
    </citation>
    <scope>NUCLEOTIDE SEQUENCE [LARGE SCALE GENOMIC DNA]</scope>
    <source>
        <strain evidence="9">DSM 44399</strain>
    </source>
</reference>
<proteinExistence type="inferred from homology"/>
<feature type="chain" id="PRO_5046904376" evidence="6">
    <location>
        <begin position="25"/>
        <end position="318"/>
    </location>
</feature>
<protein>
    <submittedName>
        <fullName evidence="8">ABC transporter substrate-binding protein</fullName>
    </submittedName>
</protein>
<comment type="similarity">
    <text evidence="2 4">Belongs to the bacterial solute-binding protein 3 family.</text>
</comment>
<dbReference type="PROSITE" id="PS01039">
    <property type="entry name" value="SBP_BACTERIAL_3"/>
    <property type="match status" value="1"/>
</dbReference>
<accession>A0ABU2JAK9</accession>
<dbReference type="SUPFAM" id="SSF53850">
    <property type="entry name" value="Periplasmic binding protein-like II"/>
    <property type="match status" value="1"/>
</dbReference>
<keyword evidence="3 6" id="KW-0732">Signal</keyword>
<organism evidence="8 9">
    <name type="scientific">Jatrophihabitans lederbergiae</name>
    <dbReference type="NCBI Taxonomy" id="3075547"/>
    <lineage>
        <taxon>Bacteria</taxon>
        <taxon>Bacillati</taxon>
        <taxon>Actinomycetota</taxon>
        <taxon>Actinomycetes</taxon>
        <taxon>Jatrophihabitantales</taxon>
        <taxon>Jatrophihabitantaceae</taxon>
        <taxon>Jatrophihabitans</taxon>
    </lineage>
</organism>
<evidence type="ECO:0000256" key="5">
    <source>
        <dbReference type="SAM" id="MobiDB-lite"/>
    </source>
</evidence>
<dbReference type="PANTHER" id="PTHR35936">
    <property type="entry name" value="MEMBRANE-BOUND LYTIC MUREIN TRANSGLYCOSYLASE F"/>
    <property type="match status" value="1"/>
</dbReference>
<evidence type="ECO:0000256" key="4">
    <source>
        <dbReference type="RuleBase" id="RU003744"/>
    </source>
</evidence>
<dbReference type="PANTHER" id="PTHR35936:SF17">
    <property type="entry name" value="ARGININE-BINDING EXTRACELLULAR PROTEIN ARTP"/>
    <property type="match status" value="1"/>
</dbReference>
<feature type="domain" description="Solute-binding protein family 3/N-terminal" evidence="7">
    <location>
        <begin position="75"/>
        <end position="307"/>
    </location>
</feature>
<evidence type="ECO:0000313" key="9">
    <source>
        <dbReference type="Proteomes" id="UP001183176"/>
    </source>
</evidence>
<dbReference type="CDD" id="cd01004">
    <property type="entry name" value="PBP2_MidA_like"/>
    <property type="match status" value="1"/>
</dbReference>
<dbReference type="EMBL" id="JAVREH010000013">
    <property type="protein sequence ID" value="MDT0262019.1"/>
    <property type="molecule type" value="Genomic_DNA"/>
</dbReference>
<dbReference type="SMART" id="SM00062">
    <property type="entry name" value="PBPb"/>
    <property type="match status" value="1"/>
</dbReference>